<comment type="caution">
    <text evidence="2">The sequence shown here is derived from an EMBL/GenBank/DDBJ whole genome shotgun (WGS) entry which is preliminary data.</text>
</comment>
<dbReference type="SUPFAM" id="SSF46785">
    <property type="entry name" value="Winged helix' DNA-binding domain"/>
    <property type="match status" value="1"/>
</dbReference>
<reference evidence="2 3" key="1">
    <citation type="submission" date="2024-09" db="EMBL/GenBank/DDBJ databases">
        <authorList>
            <person name="Sun Q."/>
            <person name="Mori K."/>
        </authorList>
    </citation>
    <scope>NUCLEOTIDE SEQUENCE [LARGE SCALE GENOMIC DNA]</scope>
    <source>
        <strain evidence="2 3">JCM 3307</strain>
    </source>
</reference>
<dbReference type="EMBL" id="JBHMCA010000016">
    <property type="protein sequence ID" value="MFB9442652.1"/>
    <property type="molecule type" value="Genomic_DNA"/>
</dbReference>
<evidence type="ECO:0000313" key="3">
    <source>
        <dbReference type="Proteomes" id="UP001589608"/>
    </source>
</evidence>
<feature type="domain" description="HTH marR-type" evidence="1">
    <location>
        <begin position="1"/>
        <end position="141"/>
    </location>
</feature>
<name>A0ABV5M1G4_9ACTN</name>
<keyword evidence="3" id="KW-1185">Reference proteome</keyword>
<organism evidence="2 3">
    <name type="scientific">Dactylosporangium vinaceum</name>
    <dbReference type="NCBI Taxonomy" id="53362"/>
    <lineage>
        <taxon>Bacteria</taxon>
        <taxon>Bacillati</taxon>
        <taxon>Actinomycetota</taxon>
        <taxon>Actinomycetes</taxon>
        <taxon>Micromonosporales</taxon>
        <taxon>Micromonosporaceae</taxon>
        <taxon>Dactylosporangium</taxon>
    </lineage>
</organism>
<protein>
    <submittedName>
        <fullName evidence="2">MarR family winged helix-turn-helix transcriptional regulator</fullName>
    </submittedName>
</protein>
<evidence type="ECO:0000313" key="2">
    <source>
        <dbReference type="EMBL" id="MFB9442652.1"/>
    </source>
</evidence>
<dbReference type="InterPro" id="IPR036390">
    <property type="entry name" value="WH_DNA-bd_sf"/>
</dbReference>
<dbReference type="InterPro" id="IPR036388">
    <property type="entry name" value="WH-like_DNA-bd_sf"/>
</dbReference>
<proteinExistence type="predicted"/>
<dbReference type="CDD" id="cd00090">
    <property type="entry name" value="HTH_ARSR"/>
    <property type="match status" value="1"/>
</dbReference>
<dbReference type="InterPro" id="IPR039422">
    <property type="entry name" value="MarR/SlyA-like"/>
</dbReference>
<dbReference type="Pfam" id="PF01047">
    <property type="entry name" value="MarR"/>
    <property type="match status" value="1"/>
</dbReference>
<sequence length="157" mass="17156">MSRSRQALIAELQATLTQAVTDAILVQQAVADRLGMGLADFKCLTALLEQGSATAGDLAQRTGLTSGAVTRMIDRLERAGWVRRIHDTVDRRRVIVEPVHARLGEVEPLFEGMAAGWNAALADYDDTQLRVLLDLFGRMRTLAREQAAIIRADPSST</sequence>
<dbReference type="Gene3D" id="1.10.10.10">
    <property type="entry name" value="Winged helix-like DNA-binding domain superfamily/Winged helix DNA-binding domain"/>
    <property type="match status" value="1"/>
</dbReference>
<dbReference type="PROSITE" id="PS50995">
    <property type="entry name" value="HTH_MARR_2"/>
    <property type="match status" value="1"/>
</dbReference>
<dbReference type="PANTHER" id="PTHR33164">
    <property type="entry name" value="TRANSCRIPTIONAL REGULATOR, MARR FAMILY"/>
    <property type="match status" value="1"/>
</dbReference>
<evidence type="ECO:0000259" key="1">
    <source>
        <dbReference type="PROSITE" id="PS50995"/>
    </source>
</evidence>
<gene>
    <name evidence="2" type="ORF">ACFFTR_06090</name>
</gene>
<dbReference type="PANTHER" id="PTHR33164:SF106">
    <property type="entry name" value="TRANSCRIPTIONAL REGULATORY PROTEIN"/>
    <property type="match status" value="1"/>
</dbReference>
<dbReference type="InterPro" id="IPR000835">
    <property type="entry name" value="HTH_MarR-typ"/>
</dbReference>
<dbReference type="InterPro" id="IPR011991">
    <property type="entry name" value="ArsR-like_HTH"/>
</dbReference>
<dbReference type="SMART" id="SM00347">
    <property type="entry name" value="HTH_MARR"/>
    <property type="match status" value="1"/>
</dbReference>
<accession>A0ABV5M1G4</accession>
<dbReference type="Proteomes" id="UP001589608">
    <property type="component" value="Unassembled WGS sequence"/>
</dbReference>
<dbReference type="RefSeq" id="WP_223103419.1">
    <property type="nucleotide sequence ID" value="NZ_CP061913.1"/>
</dbReference>